<dbReference type="InterPro" id="IPR050180">
    <property type="entry name" value="RNR_Ribonuclease"/>
</dbReference>
<protein>
    <submittedName>
        <fullName evidence="2">Exoribonuclease R</fullName>
    </submittedName>
</protein>
<dbReference type="InterPro" id="IPR001900">
    <property type="entry name" value="RNase_II/R"/>
</dbReference>
<dbReference type="PANTHER" id="PTHR23355">
    <property type="entry name" value="RIBONUCLEASE"/>
    <property type="match status" value="1"/>
</dbReference>
<comment type="caution">
    <text evidence="2">The sequence shown here is derived from an EMBL/GenBank/DDBJ whole genome shotgun (WGS) entry which is preliminary data.</text>
</comment>
<dbReference type="SMART" id="SM00955">
    <property type="entry name" value="RNB"/>
    <property type="match status" value="1"/>
</dbReference>
<gene>
    <name evidence="2" type="ORF">GGR43_001001</name>
</gene>
<dbReference type="Pfam" id="PF18614">
    <property type="entry name" value="RNase_II_C_S1"/>
    <property type="match status" value="1"/>
</dbReference>
<dbReference type="InterPro" id="IPR040596">
    <property type="entry name" value="RNase_II_C_S1"/>
</dbReference>
<dbReference type="InterPro" id="IPR012340">
    <property type="entry name" value="NA-bd_OB-fold"/>
</dbReference>
<dbReference type="RefSeq" id="WP_188070868.1">
    <property type="nucleotide sequence ID" value="NZ_BSPS01000009.1"/>
</dbReference>
<feature type="domain" description="RNB" evidence="1">
    <location>
        <begin position="47"/>
        <end position="356"/>
    </location>
</feature>
<sequence>MRTLVDCSGALAQGLADIRLRFQVPDGFPAPVLVAAEAASRRAPTEHRDRTDRPFVTLDPATSTDLDQAFAIERAGEDLLLHYAIADVGWFVVDGDPMDEEAWRRGTSQYLPDGKAPLYPPALSEAAASLLPDGPRPAVIFTVRIDAQGQVKLEGAERAIIRSRAKLAYDSVRAADLPPDFGELAARIRLAEDRRGAARVDPPEQEVAAMIWGGYALAFRPRLQSETDNAALSLAANLAIADALLAHRTGLFRVMPAPDEKAVQRLRQTARAFGLQWPEMETLDQFERGLRPEDPKEAAFMLAIRRAGERAAYVPWREGQLPWHAAMAATYAHATAPLRRLADRYVVEATLAIANGRPVPDSASRAFERLPRVMAAAASLGGQIESAVIDLAEAVMLRGREGEIFPAIVTDVDERGARMQLRDLPIVARVKANGAAPGDALCVRLLSADPAKQRVEFAAEHQAAAMPPAAGAAAAPHR</sequence>
<dbReference type="Proteomes" id="UP000571950">
    <property type="component" value="Unassembled WGS sequence"/>
</dbReference>
<dbReference type="GO" id="GO:0006402">
    <property type="term" value="P:mRNA catabolic process"/>
    <property type="evidence" value="ECO:0007669"/>
    <property type="project" value="TreeGrafter"/>
</dbReference>
<name>A0A7W6FNX8_9SPHN</name>
<dbReference type="AlphaFoldDB" id="A0A7W6FNX8"/>
<organism evidence="2 3">
    <name type="scientific">Sphingobium jiangsuense</name>
    <dbReference type="NCBI Taxonomy" id="870476"/>
    <lineage>
        <taxon>Bacteria</taxon>
        <taxon>Pseudomonadati</taxon>
        <taxon>Pseudomonadota</taxon>
        <taxon>Alphaproteobacteria</taxon>
        <taxon>Sphingomonadales</taxon>
        <taxon>Sphingomonadaceae</taxon>
        <taxon>Sphingobium</taxon>
    </lineage>
</organism>
<dbReference type="Pfam" id="PF00773">
    <property type="entry name" value="RNB"/>
    <property type="match status" value="1"/>
</dbReference>
<reference evidence="2 3" key="1">
    <citation type="submission" date="2020-08" db="EMBL/GenBank/DDBJ databases">
        <title>Genomic Encyclopedia of Type Strains, Phase IV (KMG-IV): sequencing the most valuable type-strain genomes for metagenomic binning, comparative biology and taxonomic classification.</title>
        <authorList>
            <person name="Goeker M."/>
        </authorList>
    </citation>
    <scope>NUCLEOTIDE SEQUENCE [LARGE SCALE GENOMIC DNA]</scope>
    <source>
        <strain evidence="2 3">DSM 26189</strain>
    </source>
</reference>
<dbReference type="PANTHER" id="PTHR23355:SF9">
    <property type="entry name" value="DIS3-LIKE EXONUCLEASE 2"/>
    <property type="match status" value="1"/>
</dbReference>
<evidence type="ECO:0000313" key="2">
    <source>
        <dbReference type="EMBL" id="MBB3925288.1"/>
    </source>
</evidence>
<keyword evidence="3" id="KW-1185">Reference proteome</keyword>
<evidence type="ECO:0000313" key="3">
    <source>
        <dbReference type="Proteomes" id="UP000571950"/>
    </source>
</evidence>
<dbReference type="EMBL" id="JACIDT010000003">
    <property type="protein sequence ID" value="MBB3925288.1"/>
    <property type="molecule type" value="Genomic_DNA"/>
</dbReference>
<dbReference type="GO" id="GO:0004540">
    <property type="term" value="F:RNA nuclease activity"/>
    <property type="evidence" value="ECO:0007669"/>
    <property type="project" value="InterPro"/>
</dbReference>
<dbReference type="SUPFAM" id="SSF50249">
    <property type="entry name" value="Nucleic acid-binding proteins"/>
    <property type="match status" value="1"/>
</dbReference>
<dbReference type="GO" id="GO:0003723">
    <property type="term" value="F:RNA binding"/>
    <property type="evidence" value="ECO:0007669"/>
    <property type="project" value="InterPro"/>
</dbReference>
<evidence type="ECO:0000259" key="1">
    <source>
        <dbReference type="SMART" id="SM00955"/>
    </source>
</evidence>
<accession>A0A7W6FNX8</accession>
<proteinExistence type="predicted"/>